<dbReference type="InterPro" id="IPR006260">
    <property type="entry name" value="TonB/TolA_C"/>
</dbReference>
<keyword evidence="13" id="KW-1185">Reference proteome</keyword>
<evidence type="ECO:0000256" key="3">
    <source>
        <dbReference type="ARBA" id="ARBA00022448"/>
    </source>
</evidence>
<keyword evidence="5" id="KW-0997">Cell inner membrane</keyword>
<dbReference type="OrthoDB" id="1685233at2"/>
<dbReference type="AlphaFoldDB" id="A0A239HSU6"/>
<evidence type="ECO:0000256" key="8">
    <source>
        <dbReference type="ARBA" id="ARBA00022989"/>
    </source>
</evidence>
<evidence type="ECO:0000256" key="1">
    <source>
        <dbReference type="ARBA" id="ARBA00004383"/>
    </source>
</evidence>
<keyword evidence="9" id="KW-0472">Membrane</keyword>
<keyword evidence="6" id="KW-0812">Transmembrane</keyword>
<evidence type="ECO:0000259" key="11">
    <source>
        <dbReference type="PROSITE" id="PS52015"/>
    </source>
</evidence>
<dbReference type="InterPro" id="IPR051045">
    <property type="entry name" value="TonB-dependent_transducer"/>
</dbReference>
<keyword evidence="8" id="KW-1133">Transmembrane helix</keyword>
<evidence type="ECO:0000256" key="6">
    <source>
        <dbReference type="ARBA" id="ARBA00022692"/>
    </source>
</evidence>
<dbReference type="GO" id="GO:0055085">
    <property type="term" value="P:transmembrane transport"/>
    <property type="evidence" value="ECO:0007669"/>
    <property type="project" value="InterPro"/>
</dbReference>
<evidence type="ECO:0000256" key="2">
    <source>
        <dbReference type="ARBA" id="ARBA00006555"/>
    </source>
</evidence>
<feature type="domain" description="TonB C-terminal" evidence="11">
    <location>
        <begin position="234"/>
        <end position="323"/>
    </location>
</feature>
<keyword evidence="3" id="KW-0813">Transport</keyword>
<evidence type="ECO:0000256" key="7">
    <source>
        <dbReference type="ARBA" id="ARBA00022927"/>
    </source>
</evidence>
<feature type="region of interest" description="Disordered" evidence="10">
    <location>
        <begin position="199"/>
        <end position="230"/>
    </location>
</feature>
<evidence type="ECO:0000256" key="4">
    <source>
        <dbReference type="ARBA" id="ARBA00022475"/>
    </source>
</evidence>
<feature type="region of interest" description="Disordered" evidence="10">
    <location>
        <begin position="122"/>
        <end position="165"/>
    </location>
</feature>
<dbReference type="Gene3D" id="3.30.1150.10">
    <property type="match status" value="1"/>
</dbReference>
<accession>A0A239HSU6</accession>
<feature type="region of interest" description="Disordered" evidence="10">
    <location>
        <begin position="1"/>
        <end position="25"/>
    </location>
</feature>
<evidence type="ECO:0000256" key="9">
    <source>
        <dbReference type="ARBA" id="ARBA00023136"/>
    </source>
</evidence>
<dbReference type="NCBIfam" id="TIGR01352">
    <property type="entry name" value="tonB_Cterm"/>
    <property type="match status" value="1"/>
</dbReference>
<dbReference type="Proteomes" id="UP000198356">
    <property type="component" value="Unassembled WGS sequence"/>
</dbReference>
<organism evidence="12 13">
    <name type="scientific">Granulicella rosea</name>
    <dbReference type="NCBI Taxonomy" id="474952"/>
    <lineage>
        <taxon>Bacteria</taxon>
        <taxon>Pseudomonadati</taxon>
        <taxon>Acidobacteriota</taxon>
        <taxon>Terriglobia</taxon>
        <taxon>Terriglobales</taxon>
        <taxon>Acidobacteriaceae</taxon>
        <taxon>Granulicella</taxon>
    </lineage>
</organism>
<dbReference type="GO" id="GO:0005886">
    <property type="term" value="C:plasma membrane"/>
    <property type="evidence" value="ECO:0007669"/>
    <property type="project" value="UniProtKB-SubCell"/>
</dbReference>
<evidence type="ECO:0000256" key="10">
    <source>
        <dbReference type="SAM" id="MobiDB-lite"/>
    </source>
</evidence>
<gene>
    <name evidence="12" type="ORF">SAMN05421770_102525</name>
</gene>
<sequence length="323" mass="33142">MALMTPDPTEEKGAPAVRPDSAVNLSGDLSSQNEGVFGSLISSVRDVFFPVKLPPLVLESKPIAVPDRMAVKRDPKSTAAAVVINGSLLLLAVWWGTKKIQSINKPVDPPTIIAMEDPPKAPPKAVAMGGGGGSAGPTPVVHGNPPKFEKNPIVPPATPPLEQPKIKIDPSINVQTDVKFAHVDTPAIGLPTSPLVGVTSGGGGSGGGLGSGHGNGLGQGEGGNTGGGLERIGGGVSAPEVLFKPEPEFSEEARKAKVAGVVTLSIVVDANGTARNVKVVRALGMGLDEKAVEAVKQYRFKPAMKAGKPVSVAMYVEVDFQIF</sequence>
<evidence type="ECO:0000313" key="13">
    <source>
        <dbReference type="Proteomes" id="UP000198356"/>
    </source>
</evidence>
<name>A0A239HSU6_9BACT</name>
<reference evidence="12 13" key="1">
    <citation type="submission" date="2017-06" db="EMBL/GenBank/DDBJ databases">
        <authorList>
            <person name="Kim H.J."/>
            <person name="Triplett B.A."/>
        </authorList>
    </citation>
    <scope>NUCLEOTIDE SEQUENCE [LARGE SCALE GENOMIC DNA]</scope>
    <source>
        <strain evidence="12 13">DSM 18704</strain>
    </source>
</reference>
<protein>
    <submittedName>
        <fullName evidence="12">Protein TonB</fullName>
    </submittedName>
</protein>
<feature type="compositionally biased region" description="Pro residues" evidence="10">
    <location>
        <begin position="153"/>
        <end position="162"/>
    </location>
</feature>
<proteinExistence type="inferred from homology"/>
<dbReference type="Pfam" id="PF03544">
    <property type="entry name" value="TonB_C"/>
    <property type="match status" value="1"/>
</dbReference>
<dbReference type="EMBL" id="FZOU01000002">
    <property type="protein sequence ID" value="SNS83923.1"/>
    <property type="molecule type" value="Genomic_DNA"/>
</dbReference>
<evidence type="ECO:0000313" key="12">
    <source>
        <dbReference type="EMBL" id="SNS83923.1"/>
    </source>
</evidence>
<dbReference type="RefSeq" id="WP_089408000.1">
    <property type="nucleotide sequence ID" value="NZ_FZOU01000002.1"/>
</dbReference>
<dbReference type="SUPFAM" id="SSF74653">
    <property type="entry name" value="TolA/TonB C-terminal domain"/>
    <property type="match status" value="1"/>
</dbReference>
<evidence type="ECO:0000256" key="5">
    <source>
        <dbReference type="ARBA" id="ARBA00022519"/>
    </source>
</evidence>
<dbReference type="GO" id="GO:0015031">
    <property type="term" value="P:protein transport"/>
    <property type="evidence" value="ECO:0007669"/>
    <property type="project" value="UniProtKB-KW"/>
</dbReference>
<keyword evidence="4" id="KW-1003">Cell membrane</keyword>
<comment type="subcellular location">
    <subcellularLocation>
        <location evidence="1">Cell inner membrane</location>
        <topology evidence="1">Single-pass membrane protein</topology>
        <orientation evidence="1">Periplasmic side</orientation>
    </subcellularLocation>
</comment>
<comment type="similarity">
    <text evidence="2">Belongs to the TonB family.</text>
</comment>
<keyword evidence="7" id="KW-0653">Protein transport</keyword>
<dbReference type="PANTHER" id="PTHR33446">
    <property type="entry name" value="PROTEIN TONB-RELATED"/>
    <property type="match status" value="1"/>
</dbReference>
<dbReference type="InterPro" id="IPR037682">
    <property type="entry name" value="TonB_C"/>
</dbReference>
<dbReference type="PROSITE" id="PS52015">
    <property type="entry name" value="TONB_CTD"/>
    <property type="match status" value="1"/>
</dbReference>